<sequence length="504" mass="53265">MTARAIDEPHRTASPLELLFDLTFVVAVAAVTAELAHEIEAGHAVDGLVPFLQVFFAIWWAWMNFTWFASSYAIDDVPYRLLTMVQMGGVLVLAAGVPAAAADGDYRAVLLGYLIMRVALVAQWVRAALEDQAGRRTALRYAGGIAFAQLGWILGLVLAGGALQLPVFLLLVLLELVVPLWAERTHPTTWHPHHIAERYGLFAIILLGESVLAATRGVQVAVTRGDVNGSVVLIAASGLVLLFALWWLYFLQPAAGGLSERRERSYRWGYGHYGIFAALAAVGAGLEVAVQPSSHELSPILLSYTVAGPAGAFLLLLWAVHRPIVTTPVLRPRVVLGSVAVLAGLPLLAEQVTAPAVVALTALVAVVVIVLTGIGSGSWVVAGDDEAALVGEDDRLDAVAETEFEQDPGDVRLHGGLADEQLGRDLGVGEAARDQAQDLPFALGQVGHQVRPVDALAAAGEPLDHPPGHLGGEQGVAGVDHLDRLDQVLGRGVLQQEPAGPGAE</sequence>
<feature type="transmembrane region" description="Helical" evidence="1">
    <location>
        <begin position="108"/>
        <end position="129"/>
    </location>
</feature>
<feature type="transmembrane region" description="Helical" evidence="1">
    <location>
        <begin position="165"/>
        <end position="183"/>
    </location>
</feature>
<dbReference type="AlphaFoldDB" id="A0A561BWM7"/>
<reference evidence="2 3" key="1">
    <citation type="submission" date="2019-06" db="EMBL/GenBank/DDBJ databases">
        <title>Sequencing the genomes of 1000 actinobacteria strains.</title>
        <authorList>
            <person name="Klenk H.-P."/>
        </authorList>
    </citation>
    <scope>NUCLEOTIDE SEQUENCE [LARGE SCALE GENOMIC DNA]</scope>
    <source>
        <strain evidence="2 3">DSM 24683</strain>
    </source>
</reference>
<feature type="transmembrane region" description="Helical" evidence="1">
    <location>
        <begin position="81"/>
        <end position="102"/>
    </location>
</feature>
<proteinExistence type="predicted"/>
<protein>
    <submittedName>
        <fullName evidence="2">Low temperature requirement protein LtrA</fullName>
    </submittedName>
</protein>
<dbReference type="EMBL" id="VIVK01000001">
    <property type="protein sequence ID" value="TWD83228.1"/>
    <property type="molecule type" value="Genomic_DNA"/>
</dbReference>
<name>A0A561BWM7_9ACTN</name>
<dbReference type="PANTHER" id="PTHR36840">
    <property type="entry name" value="BLL5714 PROTEIN"/>
    <property type="match status" value="1"/>
</dbReference>
<gene>
    <name evidence="2" type="ORF">FB561_4388</name>
</gene>
<dbReference type="Pfam" id="PF06772">
    <property type="entry name" value="LtrA"/>
    <property type="match status" value="1"/>
</dbReference>
<feature type="transmembrane region" description="Helical" evidence="1">
    <location>
        <begin position="332"/>
        <end position="349"/>
    </location>
</feature>
<keyword evidence="1" id="KW-0472">Membrane</keyword>
<keyword evidence="1" id="KW-1133">Transmembrane helix</keyword>
<evidence type="ECO:0000256" key="1">
    <source>
        <dbReference type="SAM" id="Phobius"/>
    </source>
</evidence>
<evidence type="ECO:0000313" key="2">
    <source>
        <dbReference type="EMBL" id="TWD83228.1"/>
    </source>
</evidence>
<feature type="transmembrane region" description="Helical" evidence="1">
    <location>
        <begin position="48"/>
        <end position="69"/>
    </location>
</feature>
<feature type="transmembrane region" description="Helical" evidence="1">
    <location>
        <begin position="301"/>
        <end position="320"/>
    </location>
</feature>
<keyword evidence="3" id="KW-1185">Reference proteome</keyword>
<evidence type="ECO:0000313" key="3">
    <source>
        <dbReference type="Proteomes" id="UP000318380"/>
    </source>
</evidence>
<feature type="transmembrane region" description="Helical" evidence="1">
    <location>
        <begin position="270"/>
        <end position="289"/>
    </location>
</feature>
<feature type="transmembrane region" description="Helical" evidence="1">
    <location>
        <begin position="227"/>
        <end position="249"/>
    </location>
</feature>
<accession>A0A561BWM7</accession>
<dbReference type="InterPro" id="IPR010640">
    <property type="entry name" value="Low_temperature_requirement_A"/>
</dbReference>
<feature type="transmembrane region" description="Helical" evidence="1">
    <location>
        <begin position="18"/>
        <end position="36"/>
    </location>
</feature>
<feature type="transmembrane region" description="Helical" evidence="1">
    <location>
        <begin position="141"/>
        <end position="159"/>
    </location>
</feature>
<comment type="caution">
    <text evidence="2">The sequence shown here is derived from an EMBL/GenBank/DDBJ whole genome shotgun (WGS) entry which is preliminary data.</text>
</comment>
<dbReference type="PANTHER" id="PTHR36840:SF1">
    <property type="entry name" value="BLL5714 PROTEIN"/>
    <property type="match status" value="1"/>
</dbReference>
<organism evidence="2 3">
    <name type="scientific">Kribbella amoyensis</name>
    <dbReference type="NCBI Taxonomy" id="996641"/>
    <lineage>
        <taxon>Bacteria</taxon>
        <taxon>Bacillati</taxon>
        <taxon>Actinomycetota</taxon>
        <taxon>Actinomycetes</taxon>
        <taxon>Propionibacteriales</taxon>
        <taxon>Kribbellaceae</taxon>
        <taxon>Kribbella</taxon>
    </lineage>
</organism>
<keyword evidence="1" id="KW-0812">Transmembrane</keyword>
<feature type="transmembrane region" description="Helical" evidence="1">
    <location>
        <begin position="355"/>
        <end position="374"/>
    </location>
</feature>
<dbReference type="Proteomes" id="UP000318380">
    <property type="component" value="Unassembled WGS sequence"/>
</dbReference>
<feature type="transmembrane region" description="Helical" evidence="1">
    <location>
        <begin position="195"/>
        <end position="215"/>
    </location>
</feature>